<evidence type="ECO:0000256" key="2">
    <source>
        <dbReference type="ARBA" id="ARBA00022801"/>
    </source>
</evidence>
<evidence type="ECO:0000313" key="6">
    <source>
        <dbReference type="Proteomes" id="UP000231450"/>
    </source>
</evidence>
<dbReference type="Gene3D" id="3.60.40.10">
    <property type="entry name" value="PPM-type phosphatase domain"/>
    <property type="match status" value="1"/>
</dbReference>
<dbReference type="GO" id="GO:0046872">
    <property type="term" value="F:metal ion binding"/>
    <property type="evidence" value="ECO:0007669"/>
    <property type="project" value="UniProtKB-KW"/>
</dbReference>
<protein>
    <recommendedName>
        <fullName evidence="4">PPM-type phosphatase domain-containing protein</fullName>
    </recommendedName>
</protein>
<dbReference type="SMART" id="SM00331">
    <property type="entry name" value="PP2C_SIG"/>
    <property type="match status" value="1"/>
</dbReference>
<dbReference type="InterPro" id="IPR000222">
    <property type="entry name" value="PP2C_BS"/>
</dbReference>
<keyword evidence="1" id="KW-0479">Metal-binding</keyword>
<dbReference type="PANTHER" id="PTHR47992">
    <property type="entry name" value="PROTEIN PHOSPHATASE"/>
    <property type="match status" value="1"/>
</dbReference>
<dbReference type="Pfam" id="PF00481">
    <property type="entry name" value="PP2C"/>
    <property type="match status" value="1"/>
</dbReference>
<keyword evidence="3" id="KW-0904">Protein phosphatase</keyword>
<dbReference type="PROSITE" id="PS01032">
    <property type="entry name" value="PPM_1"/>
    <property type="match status" value="1"/>
</dbReference>
<gene>
    <name evidence="5" type="ORF">COU81_03975</name>
</gene>
<dbReference type="InterPro" id="IPR036457">
    <property type="entry name" value="PPM-type-like_dom_sf"/>
</dbReference>
<dbReference type="InterPro" id="IPR001932">
    <property type="entry name" value="PPM-type_phosphatase-like_dom"/>
</dbReference>
<accession>A0A2M8KD47</accession>
<dbReference type="InterPro" id="IPR015655">
    <property type="entry name" value="PP2C"/>
</dbReference>
<dbReference type="AlphaFoldDB" id="A0A2M8KD47"/>
<dbReference type="EMBL" id="PFDW01000076">
    <property type="protein sequence ID" value="PJE57849.1"/>
    <property type="molecule type" value="Genomic_DNA"/>
</dbReference>
<comment type="caution">
    <text evidence="5">The sequence shown here is derived from an EMBL/GenBank/DDBJ whole genome shotgun (WGS) entry which is preliminary data.</text>
</comment>
<evidence type="ECO:0000313" key="5">
    <source>
        <dbReference type="EMBL" id="PJE57849.1"/>
    </source>
</evidence>
<feature type="domain" description="PPM-type phosphatase" evidence="4">
    <location>
        <begin position="3"/>
        <end position="247"/>
    </location>
</feature>
<proteinExistence type="predicted"/>
<dbReference type="SUPFAM" id="SSF81606">
    <property type="entry name" value="PP2C-like"/>
    <property type="match status" value="1"/>
</dbReference>
<sequence length="248" mass="27598">MTKIQLAVLQDKGPRSYMEDTHCIIRNDKHNSILAGIFDGHGGDEVSNYLVQKMTKDLPSQITGSKSFDTVITKFFTETSKEAQLKFKCGSTAIMFYINNDNLHVANAGDSRLVIFRDTKVKQITRDHRVENSAEKKRLLEAGGRVGNHYVWKGIKGLMPTRSIGDAYFSDVGVISRPELFVTKAPIKKGEYFVVATDGLWDELPNKSVQELCNNSKTAQSALDSLFSNLVYLTGPKDNITIIVGMAE</sequence>
<dbReference type="GO" id="GO:0004722">
    <property type="term" value="F:protein serine/threonine phosphatase activity"/>
    <property type="evidence" value="ECO:0007669"/>
    <property type="project" value="InterPro"/>
</dbReference>
<organism evidence="5 6">
    <name type="scientific">Candidatus Portnoybacteria bacterium CG10_big_fil_rev_8_21_14_0_10_36_7</name>
    <dbReference type="NCBI Taxonomy" id="1974812"/>
    <lineage>
        <taxon>Bacteria</taxon>
        <taxon>Candidatus Portnoyibacteriota</taxon>
    </lineage>
</organism>
<evidence type="ECO:0000259" key="4">
    <source>
        <dbReference type="PROSITE" id="PS51746"/>
    </source>
</evidence>
<dbReference type="SMART" id="SM00332">
    <property type="entry name" value="PP2Cc"/>
    <property type="match status" value="1"/>
</dbReference>
<dbReference type="PROSITE" id="PS51746">
    <property type="entry name" value="PPM_2"/>
    <property type="match status" value="1"/>
</dbReference>
<dbReference type="Proteomes" id="UP000231450">
    <property type="component" value="Unassembled WGS sequence"/>
</dbReference>
<evidence type="ECO:0000256" key="3">
    <source>
        <dbReference type="ARBA" id="ARBA00022912"/>
    </source>
</evidence>
<reference evidence="6" key="1">
    <citation type="submission" date="2017-09" db="EMBL/GenBank/DDBJ databases">
        <title>Depth-based differentiation of microbial function through sediment-hosted aquifers and enrichment of novel symbionts in the deep terrestrial subsurface.</title>
        <authorList>
            <person name="Probst A.J."/>
            <person name="Ladd B."/>
            <person name="Jarett J.K."/>
            <person name="Geller-Mcgrath D.E."/>
            <person name="Sieber C.M.K."/>
            <person name="Emerson J.B."/>
            <person name="Anantharaman K."/>
            <person name="Thomas B.C."/>
            <person name="Malmstrom R."/>
            <person name="Stieglmeier M."/>
            <person name="Klingl A."/>
            <person name="Woyke T."/>
            <person name="Ryan C.M."/>
            <person name="Banfield J.F."/>
        </authorList>
    </citation>
    <scope>NUCLEOTIDE SEQUENCE [LARGE SCALE GENOMIC DNA]</scope>
</reference>
<name>A0A2M8KD47_9BACT</name>
<evidence type="ECO:0000256" key="1">
    <source>
        <dbReference type="ARBA" id="ARBA00022723"/>
    </source>
</evidence>
<keyword evidence="2" id="KW-0378">Hydrolase</keyword>
<dbReference type="CDD" id="cd00143">
    <property type="entry name" value="PP2Cc"/>
    <property type="match status" value="1"/>
</dbReference>